<proteinExistence type="predicted"/>
<evidence type="ECO:0000313" key="1">
    <source>
        <dbReference type="EMBL" id="EOD60837.1"/>
    </source>
</evidence>
<organism evidence="1 2">
    <name type="scientific">Amycolatopsis vancoresmycina DSM 44592</name>
    <dbReference type="NCBI Taxonomy" id="1292037"/>
    <lineage>
        <taxon>Bacteria</taxon>
        <taxon>Bacillati</taxon>
        <taxon>Actinomycetota</taxon>
        <taxon>Actinomycetes</taxon>
        <taxon>Pseudonocardiales</taxon>
        <taxon>Pseudonocardiaceae</taxon>
        <taxon>Amycolatopsis</taxon>
    </lineage>
</organism>
<sequence>MRNLAFGPHGEGLLTYLILEEQNRVDLLRVLWTG</sequence>
<evidence type="ECO:0000313" key="2">
    <source>
        <dbReference type="Proteomes" id="UP000014139"/>
    </source>
</evidence>
<dbReference type="EMBL" id="AOUO01000699">
    <property type="protein sequence ID" value="EOD60837.1"/>
    <property type="molecule type" value="Genomic_DNA"/>
</dbReference>
<keyword evidence="2" id="KW-1185">Reference proteome</keyword>
<reference evidence="1 2" key="1">
    <citation type="submission" date="2013-02" db="EMBL/GenBank/DDBJ databases">
        <title>Draft genome sequence of Amycolatopsis vancoresmycina strain DSM 44592T.</title>
        <authorList>
            <person name="Kumar S."/>
            <person name="Kaur N."/>
            <person name="Kaur C."/>
            <person name="Raghava G.P.S."/>
            <person name="Mayilraj S."/>
        </authorList>
    </citation>
    <scope>NUCLEOTIDE SEQUENCE [LARGE SCALE GENOMIC DNA]</scope>
    <source>
        <strain evidence="1 2">DSM 44592</strain>
    </source>
</reference>
<protein>
    <submittedName>
        <fullName evidence="1">Uncharacterized protein</fullName>
    </submittedName>
</protein>
<comment type="caution">
    <text evidence="1">The sequence shown here is derived from an EMBL/GenBank/DDBJ whole genome shotgun (WGS) entry which is preliminary data.</text>
</comment>
<dbReference type="Proteomes" id="UP000014139">
    <property type="component" value="Unassembled WGS sequence"/>
</dbReference>
<gene>
    <name evidence="1" type="ORF">H480_40595</name>
</gene>
<accession>R1FMT9</accession>
<dbReference type="AlphaFoldDB" id="R1FMT9"/>
<name>R1FMT9_9PSEU</name>